<dbReference type="InterPro" id="IPR011009">
    <property type="entry name" value="Kinase-like_dom_sf"/>
</dbReference>
<name>A0A1J0WP93_9RHOB</name>
<reference evidence="2 3" key="1">
    <citation type="submission" date="2016-11" db="EMBL/GenBank/DDBJ databases">
        <title>Complete genome sequence of Sulfitobacter sp. AM1-D1, a toxic bacteria associated with marine dinoflagellate Alexandrium minutum in East China Sea.</title>
        <authorList>
            <person name="Yang Q."/>
            <person name="Zhang X."/>
            <person name="Tian X."/>
        </authorList>
    </citation>
    <scope>NUCLEOTIDE SEQUENCE [LARGE SCALE GENOMIC DNA]</scope>
    <source>
        <strain evidence="2 3">AM1-D1</strain>
        <plasmid evidence="2 3">unnamed4</plasmid>
    </source>
</reference>
<sequence length="350" mass="39709">MADTLNDIRPFDPFDSARVQGELTDFLERRTGGPVEVGRLNRFTVGFSWVTYGFTARWGGETRELILRVGPPNGIFGPYRAKPEFVVLGALKEAGLPVPGVYWYDDSGAVFGAPFFICDRVAGEVPIPWTADGGPAFDEVMRKRLGHQFFDILGDLHNFDWRSTPVADLDPGVTARNATVRQIDHWVARMHEWSDQRIPMLEWAAEWFREHAPEAERISVIHGDFRIGNFLEVDGDIQAFLDWETVHLGDPLEDLGWTCLRAWRGKSQYMCHLLTREELVDRYVARTGLEVAPKRLAYFEAFGTFKLAVMHLGAFDCFNRRGFNDMRMAGMGAQIPRLLLQVERALEAAA</sequence>
<organism evidence="2 3">
    <name type="scientific">Sulfitobacter alexandrii</name>
    <dbReference type="NCBI Taxonomy" id="1917485"/>
    <lineage>
        <taxon>Bacteria</taxon>
        <taxon>Pseudomonadati</taxon>
        <taxon>Pseudomonadota</taxon>
        <taxon>Alphaproteobacteria</taxon>
        <taxon>Rhodobacterales</taxon>
        <taxon>Roseobacteraceae</taxon>
        <taxon>Sulfitobacter</taxon>
    </lineage>
</organism>
<dbReference type="Gene3D" id="3.30.200.20">
    <property type="entry name" value="Phosphorylase Kinase, domain 1"/>
    <property type="match status" value="1"/>
</dbReference>
<evidence type="ECO:0000259" key="1">
    <source>
        <dbReference type="Pfam" id="PF01636"/>
    </source>
</evidence>
<dbReference type="AlphaFoldDB" id="A0A1J0WP93"/>
<dbReference type="Proteomes" id="UP000181897">
    <property type="component" value="Plasmid unnamed4"/>
</dbReference>
<evidence type="ECO:0000313" key="3">
    <source>
        <dbReference type="Proteomes" id="UP000181897"/>
    </source>
</evidence>
<dbReference type="SUPFAM" id="SSF56112">
    <property type="entry name" value="Protein kinase-like (PK-like)"/>
    <property type="match status" value="1"/>
</dbReference>
<geneLocation type="plasmid" evidence="2 3">
    <name>unnamed4</name>
</geneLocation>
<dbReference type="OrthoDB" id="3806873at2"/>
<accession>A0A1J0WP93</accession>
<evidence type="ECO:0000313" key="2">
    <source>
        <dbReference type="EMBL" id="APE45992.1"/>
    </source>
</evidence>
<dbReference type="PANTHER" id="PTHR21310">
    <property type="entry name" value="AMINOGLYCOSIDE PHOSPHOTRANSFERASE-RELATED-RELATED"/>
    <property type="match status" value="1"/>
</dbReference>
<dbReference type="EMBL" id="CP018080">
    <property type="protein sequence ID" value="APE45992.1"/>
    <property type="molecule type" value="Genomic_DNA"/>
</dbReference>
<keyword evidence="2" id="KW-0614">Plasmid</keyword>
<dbReference type="KEGG" id="suam:BOO69_20785"/>
<dbReference type="PANTHER" id="PTHR21310:SF57">
    <property type="entry name" value="BLR2944 PROTEIN"/>
    <property type="match status" value="1"/>
</dbReference>
<dbReference type="InterPro" id="IPR051678">
    <property type="entry name" value="AGP_Transferase"/>
</dbReference>
<dbReference type="RefSeq" id="WP_071974303.1">
    <property type="nucleotide sequence ID" value="NZ_CP018080.1"/>
</dbReference>
<keyword evidence="3" id="KW-1185">Reference proteome</keyword>
<gene>
    <name evidence="2" type="ORF">BOO69_20785</name>
</gene>
<dbReference type="Gene3D" id="3.90.1200.10">
    <property type="match status" value="1"/>
</dbReference>
<dbReference type="Pfam" id="PF01636">
    <property type="entry name" value="APH"/>
    <property type="match status" value="1"/>
</dbReference>
<dbReference type="CDD" id="cd05154">
    <property type="entry name" value="ACAD10_11_N-like"/>
    <property type="match status" value="1"/>
</dbReference>
<feature type="domain" description="Aminoglycoside phosphotransferase" evidence="1">
    <location>
        <begin position="59"/>
        <end position="287"/>
    </location>
</feature>
<protein>
    <recommendedName>
        <fullName evidence="1">Aminoglycoside phosphotransferase domain-containing protein</fullName>
    </recommendedName>
</protein>
<proteinExistence type="predicted"/>
<dbReference type="InterPro" id="IPR002575">
    <property type="entry name" value="Aminoglycoside_PTrfase"/>
</dbReference>
<dbReference type="InterPro" id="IPR041726">
    <property type="entry name" value="ACAD10_11_N"/>
</dbReference>